<evidence type="ECO:0000313" key="2">
    <source>
        <dbReference type="EMBL" id="CAB4873479.1"/>
    </source>
</evidence>
<accession>A0A6J7DYV7</accession>
<dbReference type="Gene3D" id="3.30.10.20">
    <property type="match status" value="4"/>
</dbReference>
<dbReference type="PROSITE" id="PS51178">
    <property type="entry name" value="PASTA"/>
    <property type="match status" value="3"/>
</dbReference>
<reference evidence="2" key="1">
    <citation type="submission" date="2020-05" db="EMBL/GenBank/DDBJ databases">
        <authorList>
            <person name="Chiriac C."/>
            <person name="Salcher M."/>
            <person name="Ghai R."/>
            <person name="Kavagutti S V."/>
        </authorList>
    </citation>
    <scope>NUCLEOTIDE SEQUENCE</scope>
</reference>
<protein>
    <submittedName>
        <fullName evidence="2">Unannotated protein</fullName>
    </submittedName>
</protein>
<dbReference type="EMBL" id="CAFBLU010000011">
    <property type="protein sequence ID" value="CAB4873479.1"/>
    <property type="molecule type" value="Genomic_DNA"/>
</dbReference>
<feature type="domain" description="PASTA" evidence="1">
    <location>
        <begin position="209"/>
        <end position="276"/>
    </location>
</feature>
<dbReference type="AlphaFoldDB" id="A0A6J7DYV7"/>
<feature type="domain" description="PASTA" evidence="1">
    <location>
        <begin position="76"/>
        <end position="142"/>
    </location>
</feature>
<name>A0A6J7DYV7_9ZZZZ</name>
<proteinExistence type="predicted"/>
<dbReference type="SMART" id="SM00740">
    <property type="entry name" value="PASTA"/>
    <property type="match status" value="4"/>
</dbReference>
<organism evidence="2">
    <name type="scientific">freshwater metagenome</name>
    <dbReference type="NCBI Taxonomy" id="449393"/>
    <lineage>
        <taxon>unclassified sequences</taxon>
        <taxon>metagenomes</taxon>
        <taxon>ecological metagenomes</taxon>
    </lineage>
</organism>
<dbReference type="InterPro" id="IPR005543">
    <property type="entry name" value="PASTA_dom"/>
</dbReference>
<dbReference type="Pfam" id="PF03793">
    <property type="entry name" value="PASTA"/>
    <property type="match status" value="3"/>
</dbReference>
<dbReference type="CDD" id="cd06577">
    <property type="entry name" value="PASTA_pknB"/>
    <property type="match status" value="4"/>
</dbReference>
<gene>
    <name evidence="2" type="ORF">UFOPK3444_00872</name>
</gene>
<sequence>MATIAMAVSACGGGKNVPNVIGQEFPAGQKMLNLAGFKTSPLKVISNRPIGLIASTEPSANTTTDGDRIKVRISGGPPPGQLPEAADLEGGLAAKALRDSGYRVQVVNITSALVPAGRVVRSSPPGGAKVRKGSFVVLLVSGGARTTAVPDLSGQPLSAAAQSLQLARLTVLVLPAPGIGRPGHVGAQSPSPGQVVSVGTTIKLWVNRPAESVVVPKVTGFTGGSASARIGNLSLEPRFVSRRAKSNAEIGVALAQSPPPGSVIMQGMPVTVVIGTPPPQQKEKRPPAIATSFGLRPGRTEGFSIVYALGNCPSGRGAASIVPTLGVPYKQGSAVVIQQGPVALGDGTVAQIAVVKTTDAFLLGSAEVAIRISPCPRSGSF</sequence>
<feature type="domain" description="PASTA" evidence="1">
    <location>
        <begin position="143"/>
        <end position="208"/>
    </location>
</feature>
<evidence type="ECO:0000259" key="1">
    <source>
        <dbReference type="PROSITE" id="PS51178"/>
    </source>
</evidence>